<evidence type="ECO:0000256" key="1">
    <source>
        <dbReference type="SAM" id="MobiDB-lite"/>
    </source>
</evidence>
<dbReference type="RefSeq" id="WP_154726711.1">
    <property type="nucleotide sequence ID" value="NZ_UXHF01000079.1"/>
</dbReference>
<feature type="region of interest" description="Disordered" evidence="1">
    <location>
        <begin position="133"/>
        <end position="152"/>
    </location>
</feature>
<name>A0A7Z9C837_9CAUL</name>
<dbReference type="EMBL" id="UXHF01000079">
    <property type="protein sequence ID" value="VDC51604.1"/>
    <property type="molecule type" value="Genomic_DNA"/>
</dbReference>
<dbReference type="Proteomes" id="UP000289220">
    <property type="component" value="Unassembled WGS sequence"/>
</dbReference>
<evidence type="ECO:0000313" key="3">
    <source>
        <dbReference type="Proteomes" id="UP000289220"/>
    </source>
</evidence>
<proteinExistence type="predicted"/>
<reference evidence="2 3" key="1">
    <citation type="submission" date="2018-11" db="EMBL/GenBank/DDBJ databases">
        <authorList>
            <person name="Peiro R."/>
            <person name="Begona"/>
            <person name="Cbmso G."/>
            <person name="Lopez M."/>
            <person name="Gonzalez S."/>
            <person name="Sacristan E."/>
            <person name="Castillo E."/>
        </authorList>
    </citation>
    <scope>NUCLEOTIDE SEQUENCE [LARGE SCALE GENOMIC DNA]</scope>
    <source>
        <strain evidence="2">Brev_genome</strain>
    </source>
</reference>
<sequence length="471" mass="50062">MSSLSVAHRAALQAVVQAAPDAVLTQLRAAVPSLGGDKAAELTAMIVQEARDRARRDLAFAPLLPLFQPRADRTPALIFPPAVLARVWREARTGEEAFLRLLDGAGVGEGEWTLAADRLCARAAAVLRDRPRDVWPDDQWPDPTAGQAETPAASPAELAGCFDLAPLARTAVARLSVWLERPDDNQLAGLRLLIQDCLAISPEGGRRMIDILFAHVADAERMLRIVTRTSRLADTEAILSHSEMGVFVERLLTSVQSRVKRIAACLSPRDGPDMAQAVEDATWCAGVLAEMDMTLMVRPDSPWGKTARMARVQVAGQLSGLMKSTSAAVHAALPMKRQVLTGRMTRLCPWLEAPAKGEPIEAAAALLGAVSGLRGAANTFGCEADRMALKTELTDYLSTWANEALDSIADGDVADPDQALRLVGTAARFLTLVEALEAARAVRRRAAAAEAARATTGVTTGATTGASPGVV</sequence>
<accession>A0A7Z9C837</accession>
<gene>
    <name evidence="2" type="ORF">BREV_BREV_02874</name>
</gene>
<organism evidence="2 3">
    <name type="scientific">Brevundimonas mediterranea</name>
    <dbReference type="NCBI Taxonomy" id="74329"/>
    <lineage>
        <taxon>Bacteria</taxon>
        <taxon>Pseudomonadati</taxon>
        <taxon>Pseudomonadota</taxon>
        <taxon>Alphaproteobacteria</taxon>
        <taxon>Caulobacterales</taxon>
        <taxon>Caulobacteraceae</taxon>
        <taxon>Brevundimonas</taxon>
    </lineage>
</organism>
<evidence type="ECO:0000313" key="2">
    <source>
        <dbReference type="EMBL" id="VDC51604.1"/>
    </source>
</evidence>
<keyword evidence="3" id="KW-1185">Reference proteome</keyword>
<protein>
    <submittedName>
        <fullName evidence="2">Uncharacterized protein</fullName>
    </submittedName>
</protein>
<comment type="caution">
    <text evidence="2">The sequence shown here is derived from an EMBL/GenBank/DDBJ whole genome shotgun (WGS) entry which is preliminary data.</text>
</comment>
<dbReference type="AlphaFoldDB" id="A0A7Z9C837"/>